<feature type="compositionally biased region" description="Polar residues" evidence="1">
    <location>
        <begin position="49"/>
        <end position="59"/>
    </location>
</feature>
<evidence type="ECO:0000256" key="1">
    <source>
        <dbReference type="SAM" id="MobiDB-lite"/>
    </source>
</evidence>
<dbReference type="AlphaFoldDB" id="A0A699SN07"/>
<proteinExistence type="predicted"/>
<feature type="non-terminal residue" evidence="2">
    <location>
        <position position="1"/>
    </location>
</feature>
<dbReference type="EMBL" id="BKCJ011174357">
    <property type="protein sequence ID" value="GFC98819.1"/>
    <property type="molecule type" value="Genomic_DNA"/>
</dbReference>
<comment type="caution">
    <text evidence="2">The sequence shown here is derived from an EMBL/GenBank/DDBJ whole genome shotgun (WGS) entry which is preliminary data.</text>
</comment>
<reference evidence="2" key="1">
    <citation type="journal article" date="2019" name="Sci. Rep.">
        <title>Draft genome of Tanacetum cinerariifolium, the natural source of mosquito coil.</title>
        <authorList>
            <person name="Yamashiro T."/>
            <person name="Shiraishi A."/>
            <person name="Satake H."/>
            <person name="Nakayama K."/>
        </authorList>
    </citation>
    <scope>NUCLEOTIDE SEQUENCE</scope>
</reference>
<feature type="region of interest" description="Disordered" evidence="1">
    <location>
        <begin position="37"/>
        <end position="59"/>
    </location>
</feature>
<protein>
    <submittedName>
        <fullName evidence="2">Uncharacterized protein</fullName>
    </submittedName>
</protein>
<name>A0A699SN07_TANCI</name>
<gene>
    <name evidence="2" type="ORF">Tci_870789</name>
</gene>
<sequence length="161" mass="18073">IKDNNNACQARKEKEPGNNYILLPVWTADLPFLQESKSSQDDGFKPSNDIGNKSTVNAASNEVNAKSSIKLLDDPNMPELEDISIFKDSNEDVFGAEADLNNLESTFQVSPIIITRIHKDHPLENITRDLHLTSQTWRMSKNLVEHGLVSTVNQRTNNKDL</sequence>
<accession>A0A699SN07</accession>
<evidence type="ECO:0000313" key="2">
    <source>
        <dbReference type="EMBL" id="GFC98819.1"/>
    </source>
</evidence>
<organism evidence="2">
    <name type="scientific">Tanacetum cinerariifolium</name>
    <name type="common">Dalmatian daisy</name>
    <name type="synonym">Chrysanthemum cinerariifolium</name>
    <dbReference type="NCBI Taxonomy" id="118510"/>
    <lineage>
        <taxon>Eukaryota</taxon>
        <taxon>Viridiplantae</taxon>
        <taxon>Streptophyta</taxon>
        <taxon>Embryophyta</taxon>
        <taxon>Tracheophyta</taxon>
        <taxon>Spermatophyta</taxon>
        <taxon>Magnoliopsida</taxon>
        <taxon>eudicotyledons</taxon>
        <taxon>Gunneridae</taxon>
        <taxon>Pentapetalae</taxon>
        <taxon>asterids</taxon>
        <taxon>campanulids</taxon>
        <taxon>Asterales</taxon>
        <taxon>Asteraceae</taxon>
        <taxon>Asteroideae</taxon>
        <taxon>Anthemideae</taxon>
        <taxon>Anthemidinae</taxon>
        <taxon>Tanacetum</taxon>
    </lineage>
</organism>